<keyword evidence="2 3" id="KW-0040">ANK repeat</keyword>
<evidence type="ECO:0000256" key="2">
    <source>
        <dbReference type="ARBA" id="ARBA00023043"/>
    </source>
</evidence>
<dbReference type="PROSITE" id="PS50088">
    <property type="entry name" value="ANK_REPEAT"/>
    <property type="match status" value="2"/>
</dbReference>
<dbReference type="STRING" id="1036612.A0A1L9TXW5"/>
<dbReference type="Proteomes" id="UP000184356">
    <property type="component" value="Unassembled WGS sequence"/>
</dbReference>
<name>A0A1L9TXW5_9EURO</name>
<feature type="region of interest" description="Disordered" evidence="5">
    <location>
        <begin position="156"/>
        <end position="181"/>
    </location>
</feature>
<sequence>MAETVGLVIGVASFALQVNDTIKRLQNAREYIRSEAKDEIESLGHRLESLRYILLSLESVQASTMVNHAISRCQREYSSIDIALERVSERLPNSGGRRLRVIRHGDRIKDELRDIRQRLDYAIQPLTCAIGIETRMLVQDIPHLVSSAMIAKDQKQSPMPETQLSIAEPPSPPTPSVYLESSPRRPRRIDCTVSHCHCSCHSVRRSSARFWALEYTAPTTFSRKCSNPKCTATCYRWSLQFALSRYGIPFMVKAGVEFIAGAGMYSLRPALSTERVVKYTSDGFNALAQFERGLLTVSEVQEIFRKLKRCDQSLNRHIHPGGHNYVQELLHYAPAGYQSPASRFELLEFFACELGMTLEGLDQRFLVRCAKWIGEGPHIDLLEAILEYGFDPGLTQSPVYKEWPAPCSPDWISERLTPDPFFIEYLALLASASPGFAGLTPIHEAVLLGTPASVASFLSGSSLHRETNFLGQTPLHLAVRDVEIVRLLVQEGYDMDVPDNHGISPLMYAAGMGKTDVVRFLINQGAALFIRDKRWKRTFIGYADARGHWQLIIDALTTIQATYPKRFTDYFVCDALMRLMSGTRIMWQSNEWSIYFAKLLALGPDAMCNIRFANGRDQTEDNNLLHFISSYEDVDVLAQHGFNLFNQPNSAGNTAIFSLAGRLDPTLLQSLLDHGTNINHVNHEGRTLLLLLLKQLSYMSHRVFDVMDSIRLCLKSGLDIFLSDRCRCPCSPDGCFLPAAFDITFEGQLWTNAPAFVWALELLSLVEELRGREDSKKLLLGFLRRAYFDKVGMTHVCCHRGNSIQGHSLLRPERSVSYDDVDEILDEEEEFIASLEEEMLPLNSETLECLRSKWMSILKERHQEQVEEVERTRKQNNYPETPIGETFEVDYKNDTFHHLYHTGFDFPIAPCVTRYMAEYVVWMEHQYFRSKNTWDADQREAWHKRRIGWFVELTQIMEVAIMTLTEKVDYVIRTTSWEDGDSPDKELIIGHFTASVQGSENWL</sequence>
<dbReference type="OrthoDB" id="3200163at2759"/>
<dbReference type="SUPFAM" id="SSF48403">
    <property type="entry name" value="Ankyrin repeat"/>
    <property type="match status" value="1"/>
</dbReference>
<dbReference type="GeneID" id="63761876"/>
<dbReference type="InterPro" id="IPR059179">
    <property type="entry name" value="MLKL-like_MCAfunc"/>
</dbReference>
<evidence type="ECO:0008006" key="8">
    <source>
        <dbReference type="Google" id="ProtNLM"/>
    </source>
</evidence>
<keyword evidence="7" id="KW-1185">Reference proteome</keyword>
<dbReference type="InterPro" id="IPR002110">
    <property type="entry name" value="Ankyrin_rpt"/>
</dbReference>
<reference evidence="7" key="1">
    <citation type="journal article" date="2017" name="Genome Biol.">
        <title>Comparative genomics reveals high biological diversity and specific adaptations in the industrially and medically important fungal genus Aspergillus.</title>
        <authorList>
            <person name="de Vries R.P."/>
            <person name="Riley R."/>
            <person name="Wiebenga A."/>
            <person name="Aguilar-Osorio G."/>
            <person name="Amillis S."/>
            <person name="Uchima C.A."/>
            <person name="Anderluh G."/>
            <person name="Asadollahi M."/>
            <person name="Askin M."/>
            <person name="Barry K."/>
            <person name="Battaglia E."/>
            <person name="Bayram O."/>
            <person name="Benocci T."/>
            <person name="Braus-Stromeyer S.A."/>
            <person name="Caldana C."/>
            <person name="Canovas D."/>
            <person name="Cerqueira G.C."/>
            <person name="Chen F."/>
            <person name="Chen W."/>
            <person name="Choi C."/>
            <person name="Clum A."/>
            <person name="Dos Santos R.A."/>
            <person name="Damasio A.R."/>
            <person name="Diallinas G."/>
            <person name="Emri T."/>
            <person name="Fekete E."/>
            <person name="Flipphi M."/>
            <person name="Freyberg S."/>
            <person name="Gallo A."/>
            <person name="Gournas C."/>
            <person name="Habgood R."/>
            <person name="Hainaut M."/>
            <person name="Harispe M.L."/>
            <person name="Henrissat B."/>
            <person name="Hilden K.S."/>
            <person name="Hope R."/>
            <person name="Hossain A."/>
            <person name="Karabika E."/>
            <person name="Karaffa L."/>
            <person name="Karanyi Z."/>
            <person name="Krasevec N."/>
            <person name="Kuo A."/>
            <person name="Kusch H."/>
            <person name="LaButti K."/>
            <person name="Lagendijk E.L."/>
            <person name="Lapidus A."/>
            <person name="Levasseur A."/>
            <person name="Lindquist E."/>
            <person name="Lipzen A."/>
            <person name="Logrieco A.F."/>
            <person name="MacCabe A."/>
            <person name="Maekelae M.R."/>
            <person name="Malavazi I."/>
            <person name="Melin P."/>
            <person name="Meyer V."/>
            <person name="Mielnichuk N."/>
            <person name="Miskei M."/>
            <person name="Molnar A.P."/>
            <person name="Mule G."/>
            <person name="Ngan C.Y."/>
            <person name="Orejas M."/>
            <person name="Orosz E."/>
            <person name="Ouedraogo J.P."/>
            <person name="Overkamp K.M."/>
            <person name="Park H.-S."/>
            <person name="Perrone G."/>
            <person name="Piumi F."/>
            <person name="Punt P.J."/>
            <person name="Ram A.F."/>
            <person name="Ramon A."/>
            <person name="Rauscher S."/>
            <person name="Record E."/>
            <person name="Riano-Pachon D.M."/>
            <person name="Robert V."/>
            <person name="Roehrig J."/>
            <person name="Ruller R."/>
            <person name="Salamov A."/>
            <person name="Salih N.S."/>
            <person name="Samson R.A."/>
            <person name="Sandor E."/>
            <person name="Sanguinetti M."/>
            <person name="Schuetze T."/>
            <person name="Sepcic K."/>
            <person name="Shelest E."/>
            <person name="Sherlock G."/>
            <person name="Sophianopoulou V."/>
            <person name="Squina F.M."/>
            <person name="Sun H."/>
            <person name="Susca A."/>
            <person name="Todd R.B."/>
            <person name="Tsang A."/>
            <person name="Unkles S.E."/>
            <person name="van de Wiele N."/>
            <person name="van Rossen-Uffink D."/>
            <person name="Oliveira J.V."/>
            <person name="Vesth T.C."/>
            <person name="Visser J."/>
            <person name="Yu J.-H."/>
            <person name="Zhou M."/>
            <person name="Andersen M.R."/>
            <person name="Archer D.B."/>
            <person name="Baker S.E."/>
            <person name="Benoit I."/>
            <person name="Brakhage A.A."/>
            <person name="Braus G.H."/>
            <person name="Fischer R."/>
            <person name="Frisvad J.C."/>
            <person name="Goldman G.H."/>
            <person name="Houbraken J."/>
            <person name="Oakley B."/>
            <person name="Pocsi I."/>
            <person name="Scazzocchio C."/>
            <person name="Seiboth B."/>
            <person name="vanKuyk P.A."/>
            <person name="Wortman J."/>
            <person name="Dyer P.S."/>
            <person name="Grigoriev I.V."/>
        </authorList>
    </citation>
    <scope>NUCLEOTIDE SEQUENCE [LARGE SCALE GENOMIC DNA]</scope>
    <source>
        <strain evidence="7">CBS 593.65</strain>
    </source>
</reference>
<dbReference type="SMART" id="SM00248">
    <property type="entry name" value="ANK"/>
    <property type="match status" value="4"/>
</dbReference>
<feature type="repeat" description="ANK" evidence="3">
    <location>
        <begin position="470"/>
        <end position="500"/>
    </location>
</feature>
<proteinExistence type="predicted"/>
<gene>
    <name evidence="6" type="ORF">ASPSYDRAFT_38908</name>
</gene>
<evidence type="ECO:0000256" key="5">
    <source>
        <dbReference type="SAM" id="MobiDB-lite"/>
    </source>
</evidence>
<evidence type="ECO:0000256" key="3">
    <source>
        <dbReference type="PROSITE-ProRule" id="PRU00023"/>
    </source>
</evidence>
<dbReference type="Gene3D" id="1.25.40.20">
    <property type="entry name" value="Ankyrin repeat-containing domain"/>
    <property type="match status" value="2"/>
</dbReference>
<keyword evidence="1" id="KW-0677">Repeat</keyword>
<keyword evidence="4" id="KW-0175">Coiled coil</keyword>
<dbReference type="EMBL" id="KV878582">
    <property type="protein sequence ID" value="OJJ64222.1"/>
    <property type="molecule type" value="Genomic_DNA"/>
</dbReference>
<dbReference type="PANTHER" id="PTHR24123">
    <property type="entry name" value="ANKYRIN REPEAT-CONTAINING"/>
    <property type="match status" value="1"/>
</dbReference>
<evidence type="ECO:0000313" key="6">
    <source>
        <dbReference type="EMBL" id="OJJ64222.1"/>
    </source>
</evidence>
<dbReference type="RefSeq" id="XP_040708028.1">
    <property type="nucleotide sequence ID" value="XM_040845803.1"/>
</dbReference>
<dbReference type="InterPro" id="IPR051165">
    <property type="entry name" value="Multifunctional_ANK_Repeat"/>
</dbReference>
<dbReference type="CDD" id="cd21037">
    <property type="entry name" value="MLKL_NTD"/>
    <property type="match status" value="1"/>
</dbReference>
<dbReference type="Pfam" id="PF12796">
    <property type="entry name" value="Ank_2"/>
    <property type="match status" value="1"/>
</dbReference>
<evidence type="ECO:0000313" key="7">
    <source>
        <dbReference type="Proteomes" id="UP000184356"/>
    </source>
</evidence>
<feature type="compositionally biased region" description="Polar residues" evidence="5">
    <location>
        <begin position="156"/>
        <end position="165"/>
    </location>
</feature>
<protein>
    <recommendedName>
        <fullName evidence="8">Fungal N-terminal domain-containing protein</fullName>
    </recommendedName>
</protein>
<evidence type="ECO:0000256" key="1">
    <source>
        <dbReference type="ARBA" id="ARBA00022737"/>
    </source>
</evidence>
<dbReference type="PANTHER" id="PTHR24123:SF33">
    <property type="entry name" value="PROTEIN HOS4"/>
    <property type="match status" value="1"/>
</dbReference>
<dbReference type="VEuPathDB" id="FungiDB:ASPSYDRAFT_38908"/>
<feature type="repeat" description="ANK" evidence="3">
    <location>
        <begin position="501"/>
        <end position="533"/>
    </location>
</feature>
<organism evidence="6 7">
    <name type="scientific">Aspergillus sydowii CBS 593.65</name>
    <dbReference type="NCBI Taxonomy" id="1036612"/>
    <lineage>
        <taxon>Eukaryota</taxon>
        <taxon>Fungi</taxon>
        <taxon>Dikarya</taxon>
        <taxon>Ascomycota</taxon>
        <taxon>Pezizomycotina</taxon>
        <taxon>Eurotiomycetes</taxon>
        <taxon>Eurotiomycetidae</taxon>
        <taxon>Eurotiales</taxon>
        <taxon>Aspergillaceae</taxon>
        <taxon>Aspergillus</taxon>
        <taxon>Aspergillus subgen. Nidulantes</taxon>
    </lineage>
</organism>
<dbReference type="PROSITE" id="PS50297">
    <property type="entry name" value="ANK_REP_REGION"/>
    <property type="match status" value="1"/>
</dbReference>
<evidence type="ECO:0000256" key="4">
    <source>
        <dbReference type="SAM" id="Coils"/>
    </source>
</evidence>
<accession>A0A1L9TXW5</accession>
<dbReference type="InterPro" id="IPR036770">
    <property type="entry name" value="Ankyrin_rpt-contain_sf"/>
</dbReference>
<dbReference type="AlphaFoldDB" id="A0A1L9TXW5"/>
<feature type="coiled-coil region" evidence="4">
    <location>
        <begin position="818"/>
        <end position="875"/>
    </location>
</feature>